<dbReference type="InterPro" id="IPR052657">
    <property type="entry name" value="PDP_family_Arabidopsis"/>
</dbReference>
<feature type="compositionally biased region" description="Polar residues" evidence="5">
    <location>
        <begin position="1"/>
        <end position="11"/>
    </location>
</feature>
<dbReference type="OrthoDB" id="62853at2759"/>
<sequence>MSQIHPHQHSITADPKPDSPVTELQSTVSPNAKILDSETQHSRVTVSSEVNFELSGQNTVDRFDDLNNRTEKFSCSDTKSKSLLSEFDDYVAGKRNSDLGHGFEIGDMVWGKVKSHPWWPGHIYNEAFVSPSVRRTKREGNLLVAFFGDSSYGWFEPAELIHFDPNFAEKSQQTNSRTFLKALEEAVDEASRRSGLGLVCKCGNTGNFRRTDVKGYLSVDVPDYEPGGFYSSNEIRKARSSFRPSEALAFAKQLALSPRDGDHGSIGYIKNKAMAFAYRKAVFEQHDETYAQAFGLQPSRHQNNTNKQPSRQPSRAPLSGPMVTGEALGSGKNTTKSVKVKGSMKKDKYLFKRRDDPNNSFQIAYKEETPDATGHDVLQKGAPAVPVVPHNVEKNEDTEVISHDVVTSTSDAKAALIDGTQPDGSGLASKAISSDVEPHLVKGKESPDEMTHNLEQGDVSSKSLGKSDLSVEVPLLSIIDQNAKQSGPDFANGGNDLHQAKHHEIALVKKTKGHKRPADNLNSKTSATGERKKKKKKDLNLQPAPGHLEKHSTSGKFVHLSGKPVPTAMAPTEDLRAEQVQGDFIARNLPPMDPIGDANFELPQLLDDLQALALDPFHDVEGKIPAAVLKFFLHFRSLVYRKSLSSSPPTENEHPVALGAKSPLTVKASDSPGDHVRASPVVKPAKHFVRPDDPTKAGRKRAPSDRQEEIAAKRLNKITDLKALAAEKAAASQKTSEARRGEEKDSTSQAAPKLVKPDSNRKVQRPAKVVEPTMLVIKFPPQTSLPSVAELKARFVRFGPMDQSGFRVFWKSSTCRVVFLYRADALSAYKYSVANPSLFGTAGVRYFLRESEDSTSEVSVAAKAREDNGAANETLRLKDPAAAHHPTSLPPWQPLPQPMTQLKSCLKKSTGDESGQSIVNGGSNKGNSRVKFMLGGEESSSKMEPLIMGNRNINNASFAGGAPPIAMDFNSKNFVHLVTSQPPLLPTPPATTTTTQLSKTPQHNLHNSELAMAPKNTPNFINTPTKATTTSTTVDISQQMISLLMRCNDVVNNLSGLLGYVPYHQL</sequence>
<dbReference type="Gene3D" id="2.30.30.140">
    <property type="match status" value="1"/>
</dbReference>
<name>A0A6A5P574_LUPAL</name>
<feature type="region of interest" description="Disordered" evidence="5">
    <location>
        <begin position="1"/>
        <end position="28"/>
    </location>
</feature>
<keyword evidence="3" id="KW-0539">Nucleus</keyword>
<keyword evidence="7" id="KW-1185">Reference proteome</keyword>
<evidence type="ECO:0000256" key="3">
    <source>
        <dbReference type="ARBA" id="ARBA00023242"/>
    </source>
</evidence>
<protein>
    <submittedName>
        <fullName evidence="6">Putative PWWP domain-containing protein</fullName>
    </submittedName>
</protein>
<feature type="region of interest" description="Disordered" evidence="5">
    <location>
        <begin position="294"/>
        <end position="341"/>
    </location>
</feature>
<organism evidence="6 7">
    <name type="scientific">Lupinus albus</name>
    <name type="common">White lupine</name>
    <name type="synonym">Lupinus termis</name>
    <dbReference type="NCBI Taxonomy" id="3870"/>
    <lineage>
        <taxon>Eukaryota</taxon>
        <taxon>Viridiplantae</taxon>
        <taxon>Streptophyta</taxon>
        <taxon>Embryophyta</taxon>
        <taxon>Tracheophyta</taxon>
        <taxon>Spermatophyta</taxon>
        <taxon>Magnoliopsida</taxon>
        <taxon>eudicotyledons</taxon>
        <taxon>Gunneridae</taxon>
        <taxon>Pentapetalae</taxon>
        <taxon>rosids</taxon>
        <taxon>fabids</taxon>
        <taxon>Fabales</taxon>
        <taxon>Fabaceae</taxon>
        <taxon>Papilionoideae</taxon>
        <taxon>50 kb inversion clade</taxon>
        <taxon>genistoids sensu lato</taxon>
        <taxon>core genistoids</taxon>
        <taxon>Genisteae</taxon>
        <taxon>Lupinus</taxon>
    </lineage>
</organism>
<dbReference type="SUPFAM" id="SSF63748">
    <property type="entry name" value="Tudor/PWWP/MBT"/>
    <property type="match status" value="1"/>
</dbReference>
<dbReference type="Proteomes" id="UP000447434">
    <property type="component" value="Chromosome 18"/>
</dbReference>
<feature type="compositionally biased region" description="Basic and acidic residues" evidence="5">
    <location>
        <begin position="689"/>
        <end position="709"/>
    </location>
</feature>
<feature type="compositionally biased region" description="Polar residues" evidence="5">
    <location>
        <begin position="299"/>
        <end position="313"/>
    </location>
</feature>
<dbReference type="GO" id="GO:0006355">
    <property type="term" value="P:regulation of DNA-templated transcription"/>
    <property type="evidence" value="ECO:0007669"/>
    <property type="project" value="UniProtKB-ARBA"/>
</dbReference>
<evidence type="ECO:0000256" key="4">
    <source>
        <dbReference type="ARBA" id="ARBA00060746"/>
    </source>
</evidence>
<accession>A0A6A5P574</accession>
<dbReference type="PANTHER" id="PTHR10688:SF5">
    <property type="entry name" value="PWWP DOMAIN-CONTAINING PROTEIN 1-RELATED"/>
    <property type="match status" value="1"/>
</dbReference>
<dbReference type="CDD" id="cd05162">
    <property type="entry name" value="PWWP"/>
    <property type="match status" value="1"/>
</dbReference>
<comment type="caution">
    <text evidence="6">The sequence shown here is derived from an EMBL/GenBank/DDBJ whole genome shotgun (WGS) entry which is preliminary data.</text>
</comment>
<dbReference type="Pfam" id="PF00855">
    <property type="entry name" value="PWWP"/>
    <property type="match status" value="1"/>
</dbReference>
<dbReference type="GO" id="GO:2000028">
    <property type="term" value="P:regulation of photoperiodism, flowering"/>
    <property type="evidence" value="ECO:0007669"/>
    <property type="project" value="UniProtKB-ARBA"/>
</dbReference>
<feature type="region of interest" description="Disordered" evidence="5">
    <location>
        <begin position="441"/>
        <end position="463"/>
    </location>
</feature>
<feature type="region of interest" description="Disordered" evidence="5">
    <location>
        <begin position="644"/>
        <end position="709"/>
    </location>
</feature>
<reference evidence="7" key="1">
    <citation type="journal article" date="2020" name="Nat. Commun.">
        <title>Genome sequence of the cluster root forming white lupin.</title>
        <authorList>
            <person name="Hufnagel B."/>
            <person name="Marques A."/>
            <person name="Soriano A."/>
            <person name="Marques L."/>
            <person name="Divol F."/>
            <person name="Doumas P."/>
            <person name="Sallet E."/>
            <person name="Mancinotti D."/>
            <person name="Carrere S."/>
            <person name="Marande W."/>
            <person name="Arribat S."/>
            <person name="Keller J."/>
            <person name="Huneau C."/>
            <person name="Blein T."/>
            <person name="Aime D."/>
            <person name="Laguerre M."/>
            <person name="Taylor J."/>
            <person name="Schubert V."/>
            <person name="Nelson M."/>
            <person name="Geu-Flores F."/>
            <person name="Crespi M."/>
            <person name="Gallardo-Guerrero K."/>
            <person name="Delaux P.-M."/>
            <person name="Salse J."/>
            <person name="Berges H."/>
            <person name="Guyot R."/>
            <person name="Gouzy J."/>
            <person name="Peret B."/>
        </authorList>
    </citation>
    <scope>NUCLEOTIDE SEQUENCE [LARGE SCALE GENOMIC DNA]</scope>
    <source>
        <strain evidence="7">cv. Amiga</strain>
    </source>
</reference>
<evidence type="ECO:0000256" key="5">
    <source>
        <dbReference type="SAM" id="MobiDB-lite"/>
    </source>
</evidence>
<dbReference type="PROSITE" id="PS50812">
    <property type="entry name" value="PWWP"/>
    <property type="match status" value="1"/>
</dbReference>
<evidence type="ECO:0000256" key="2">
    <source>
        <dbReference type="ARBA" id="ARBA00023163"/>
    </source>
</evidence>
<evidence type="ECO:0000313" key="7">
    <source>
        <dbReference type="Proteomes" id="UP000447434"/>
    </source>
</evidence>
<evidence type="ECO:0000313" key="6">
    <source>
        <dbReference type="EMBL" id="KAE9593687.1"/>
    </source>
</evidence>
<dbReference type="EMBL" id="WOCE01000018">
    <property type="protein sequence ID" value="KAE9593687.1"/>
    <property type="molecule type" value="Genomic_DNA"/>
</dbReference>
<feature type="compositionally biased region" description="Basic and acidic residues" evidence="5">
    <location>
        <begin position="441"/>
        <end position="452"/>
    </location>
</feature>
<dbReference type="InterPro" id="IPR000313">
    <property type="entry name" value="PWWP_dom"/>
</dbReference>
<feature type="compositionally biased region" description="Basic and acidic residues" evidence="5">
    <location>
        <begin position="736"/>
        <end position="746"/>
    </location>
</feature>
<dbReference type="FunFam" id="2.30.30.140:FF:000115">
    <property type="entry name" value="Tudor/PWWP/MBT superfamily protein"/>
    <property type="match status" value="1"/>
</dbReference>
<dbReference type="GO" id="GO:0035098">
    <property type="term" value="C:ESC/E(Z) complex"/>
    <property type="evidence" value="ECO:0007669"/>
    <property type="project" value="UniProtKB-ARBA"/>
</dbReference>
<evidence type="ECO:0000256" key="1">
    <source>
        <dbReference type="ARBA" id="ARBA00023015"/>
    </source>
</evidence>
<proteinExistence type="inferred from homology"/>
<dbReference type="SMART" id="SM00293">
    <property type="entry name" value="PWWP"/>
    <property type="match status" value="1"/>
</dbReference>
<feature type="region of interest" description="Disordered" evidence="5">
    <location>
        <begin position="508"/>
        <end position="557"/>
    </location>
</feature>
<keyword evidence="1" id="KW-0805">Transcription regulation</keyword>
<keyword evidence="2" id="KW-0804">Transcription</keyword>
<dbReference type="AlphaFoldDB" id="A0A6A5P574"/>
<feature type="region of interest" description="Disordered" evidence="5">
    <location>
        <begin position="729"/>
        <end position="764"/>
    </location>
</feature>
<gene>
    <name evidence="6" type="ORF">Lalb_Chr18g0045701</name>
</gene>
<dbReference type="PANTHER" id="PTHR10688">
    <property type="entry name" value="PWWP DOMAIN-CONTAINING PROTEIN"/>
    <property type="match status" value="1"/>
</dbReference>
<dbReference type="GO" id="GO:0040029">
    <property type="term" value="P:epigenetic regulation of gene expression"/>
    <property type="evidence" value="ECO:0007669"/>
    <property type="project" value="UniProtKB-ARBA"/>
</dbReference>
<comment type="similarity">
    <text evidence="4">Belongs to the PDP family.</text>
</comment>